<evidence type="ECO:0000256" key="1">
    <source>
        <dbReference type="SAM" id="MobiDB-lite"/>
    </source>
</evidence>
<comment type="caution">
    <text evidence="4">The sequence shown here is derived from an EMBL/GenBank/DDBJ whole genome shotgun (WGS) entry which is preliminary data.</text>
</comment>
<evidence type="ECO:0000313" key="4">
    <source>
        <dbReference type="EMBL" id="MBC3933029.1"/>
    </source>
</evidence>
<evidence type="ECO:0000313" key="5">
    <source>
        <dbReference type="Proteomes" id="UP000654304"/>
    </source>
</evidence>
<feature type="region of interest" description="Disordered" evidence="1">
    <location>
        <begin position="114"/>
        <end position="133"/>
    </location>
</feature>
<evidence type="ECO:0000256" key="2">
    <source>
        <dbReference type="SAM" id="Phobius"/>
    </source>
</evidence>
<keyword evidence="2" id="KW-0472">Membrane</keyword>
<proteinExistence type="predicted"/>
<keyword evidence="2" id="KW-0812">Transmembrane</keyword>
<dbReference type="InterPro" id="IPR021834">
    <property type="entry name" value="DUF3426"/>
</dbReference>
<dbReference type="EMBL" id="JACOGD010000008">
    <property type="protein sequence ID" value="MBC3933029.1"/>
    <property type="molecule type" value="Genomic_DNA"/>
</dbReference>
<keyword evidence="5" id="KW-1185">Reference proteome</keyword>
<reference evidence="4 5" key="1">
    <citation type="submission" date="2020-08" db="EMBL/GenBank/DDBJ databases">
        <title>Novel species isolated from subtropical streams in China.</title>
        <authorList>
            <person name="Lu H."/>
        </authorList>
    </citation>
    <scope>NUCLEOTIDE SEQUENCE [LARGE SCALE GENOMIC DNA]</scope>
    <source>
        <strain evidence="4 5">CY22W</strain>
    </source>
</reference>
<organism evidence="4 5">
    <name type="scientific">Undibacterium curvum</name>
    <dbReference type="NCBI Taxonomy" id="2762294"/>
    <lineage>
        <taxon>Bacteria</taxon>
        <taxon>Pseudomonadati</taxon>
        <taxon>Pseudomonadota</taxon>
        <taxon>Betaproteobacteria</taxon>
        <taxon>Burkholderiales</taxon>
        <taxon>Oxalobacteraceae</taxon>
        <taxon>Undibacterium</taxon>
    </lineage>
</organism>
<accession>A0ABR7A829</accession>
<dbReference type="Pfam" id="PF13719">
    <property type="entry name" value="Zn_ribbon_5"/>
    <property type="match status" value="1"/>
</dbReference>
<dbReference type="Pfam" id="PF11906">
    <property type="entry name" value="DUF3426"/>
    <property type="match status" value="1"/>
</dbReference>
<feature type="domain" description="Zinc finger/thioredoxin putative" evidence="3">
    <location>
        <begin position="3"/>
        <end position="37"/>
    </location>
</feature>
<dbReference type="Proteomes" id="UP000654304">
    <property type="component" value="Unassembled WGS sequence"/>
</dbReference>
<dbReference type="RefSeq" id="WP_186904624.1">
    <property type="nucleotide sequence ID" value="NZ_JACOGD010000008.1"/>
</dbReference>
<keyword evidence="2" id="KW-1133">Transmembrane helix</keyword>
<protein>
    <submittedName>
        <fullName evidence="4">Zinc-ribbon domain-containing protein</fullName>
    </submittedName>
</protein>
<dbReference type="Gene3D" id="2.30.30.380">
    <property type="entry name" value="Zn-finger domain of Sec23/24"/>
    <property type="match status" value="1"/>
</dbReference>
<evidence type="ECO:0000259" key="3">
    <source>
        <dbReference type="Pfam" id="PF13719"/>
    </source>
</evidence>
<feature type="transmembrane region" description="Helical" evidence="2">
    <location>
        <begin position="340"/>
        <end position="360"/>
    </location>
</feature>
<gene>
    <name evidence="4" type="ORF">H8K43_15225</name>
</gene>
<feature type="compositionally biased region" description="Polar residues" evidence="1">
    <location>
        <begin position="115"/>
        <end position="133"/>
    </location>
</feature>
<name>A0ABR7A829_9BURK</name>
<dbReference type="NCBIfam" id="TIGR02098">
    <property type="entry name" value="MJ0042_CXXC"/>
    <property type="match status" value="1"/>
</dbReference>
<dbReference type="InterPro" id="IPR011723">
    <property type="entry name" value="Znf/thioredoxin_put"/>
</dbReference>
<sequence length="494" mass="52656">MALATRCPHCQTTFRVANDQLKLHAGLVRCGACHQAFNGVEHLVAPDAVKAAPASPSAQTAQSDNQPLAQTPAAETFAAHTAVANEVQNESDNNAADVELSAMLAAATQDAADSHISTTAPASTETQTASPQVWSHASRAEADVEAEADAEESDEFALALREQQELERLQLQAESAIQTAEPQVSRATPVNTDAPAVSAAAIDFDLGDGMDSMLPDSLSSEASIASGIELETRAALASEPEIDWSVAENGNEADLLSVPAQQDTLQADPLLADHPIADFPLSDAEMHALAATDLSVSLAETNELNADSAAVSQAEAATEDKPEFVLQAERAQKRKKMLTIVYALLSLILLPALLAQVVYLNRNSIAAMYPDTKPGLQKACALLACQISLPAKIDQITIEANELISQDSEKNTFQLTLQLQNHSAMPLAWPHVELTLNDAKDKTVIRKSFSPKEYLSEAGEEAKGFTPNSDKNIKIYFELPKLKASGYHVGAFYP</sequence>